<dbReference type="Proteomes" id="UP000185860">
    <property type="component" value="Unassembled WGS sequence"/>
</dbReference>
<dbReference type="Pfam" id="PF08241">
    <property type="entry name" value="Methyltransf_11"/>
    <property type="match status" value="1"/>
</dbReference>
<name>A0A1U7IAI3_9CYAN</name>
<dbReference type="AlphaFoldDB" id="A0A1U7IAI3"/>
<dbReference type="GO" id="GO:0008757">
    <property type="term" value="F:S-adenosylmethionine-dependent methyltransferase activity"/>
    <property type="evidence" value="ECO:0007669"/>
    <property type="project" value="InterPro"/>
</dbReference>
<sequence length="185" mass="21835">MISEKEVDRVVLCIGCGQTTAAPGVIRLDISEEIKPDVVWDLDNFPYPFEDNKFDAVECFDVIEHLNNIPKTLQEIHRILKNNGVLKITTPHYSCANSYIDPTHRYHLSYFSFDYFCEGHQLSYYSKARYRIKNRRIQFQGSSIVSSLLNKLANKFPYTYEQRWAWIFPAWFLYFELEAIKDITK</sequence>
<evidence type="ECO:0000259" key="1">
    <source>
        <dbReference type="Pfam" id="PF08241"/>
    </source>
</evidence>
<dbReference type="STRING" id="454136.NIES2119_22890"/>
<dbReference type="SUPFAM" id="SSF53335">
    <property type="entry name" value="S-adenosyl-L-methionine-dependent methyltransferases"/>
    <property type="match status" value="1"/>
</dbReference>
<organism evidence="2 3">
    <name type="scientific">[Phormidium ambiguum] IAM M-71</name>
    <dbReference type="NCBI Taxonomy" id="454136"/>
    <lineage>
        <taxon>Bacteria</taxon>
        <taxon>Bacillati</taxon>
        <taxon>Cyanobacteriota</taxon>
        <taxon>Cyanophyceae</taxon>
        <taxon>Oscillatoriophycideae</taxon>
        <taxon>Aerosakkonematales</taxon>
        <taxon>Aerosakkonemataceae</taxon>
        <taxon>Floridanema</taxon>
    </lineage>
</organism>
<dbReference type="InterPro" id="IPR029063">
    <property type="entry name" value="SAM-dependent_MTases_sf"/>
</dbReference>
<dbReference type="CDD" id="cd02440">
    <property type="entry name" value="AdoMet_MTases"/>
    <property type="match status" value="1"/>
</dbReference>
<accession>A0A1U7IAI3</accession>
<feature type="domain" description="Methyltransferase type 11" evidence="1">
    <location>
        <begin position="41"/>
        <end position="86"/>
    </location>
</feature>
<reference evidence="2 3" key="1">
    <citation type="submission" date="2016-11" db="EMBL/GenBank/DDBJ databases">
        <title>Draft Genome Sequences of Nine Cyanobacterial Strains from Diverse Habitats.</title>
        <authorList>
            <person name="Zhu T."/>
            <person name="Hou S."/>
            <person name="Lu X."/>
            <person name="Hess W.R."/>
        </authorList>
    </citation>
    <scope>NUCLEOTIDE SEQUENCE [LARGE SCALE GENOMIC DNA]</scope>
    <source>
        <strain evidence="2 3">IAM M-71</strain>
    </source>
</reference>
<comment type="caution">
    <text evidence="2">The sequence shown here is derived from an EMBL/GenBank/DDBJ whole genome shotgun (WGS) entry which is preliminary data.</text>
</comment>
<gene>
    <name evidence="2" type="ORF">NIES2119_22890</name>
</gene>
<dbReference type="EMBL" id="MRCE01000028">
    <property type="protein sequence ID" value="OKH33599.1"/>
    <property type="molecule type" value="Genomic_DNA"/>
</dbReference>
<dbReference type="Gene3D" id="3.40.50.150">
    <property type="entry name" value="Vaccinia Virus protein VP39"/>
    <property type="match status" value="1"/>
</dbReference>
<proteinExistence type="predicted"/>
<evidence type="ECO:0000313" key="3">
    <source>
        <dbReference type="Proteomes" id="UP000185860"/>
    </source>
</evidence>
<evidence type="ECO:0000313" key="2">
    <source>
        <dbReference type="EMBL" id="OKH33599.1"/>
    </source>
</evidence>
<protein>
    <recommendedName>
        <fullName evidence="1">Methyltransferase type 11 domain-containing protein</fullName>
    </recommendedName>
</protein>
<dbReference type="InterPro" id="IPR013216">
    <property type="entry name" value="Methyltransf_11"/>
</dbReference>
<dbReference type="RefSeq" id="WP_073595818.1">
    <property type="nucleotide sequence ID" value="NZ_MRCE01000028.1"/>
</dbReference>